<protein>
    <submittedName>
        <fullName evidence="2">Uncharacterized protein</fullName>
    </submittedName>
</protein>
<dbReference type="EMBL" id="KQ086133">
    <property type="protein sequence ID" value="KLO07537.1"/>
    <property type="molecule type" value="Genomic_DNA"/>
</dbReference>
<dbReference type="AlphaFoldDB" id="A0A0H2R837"/>
<organism evidence="2 3">
    <name type="scientific">Schizopora paradoxa</name>
    <dbReference type="NCBI Taxonomy" id="27342"/>
    <lineage>
        <taxon>Eukaryota</taxon>
        <taxon>Fungi</taxon>
        <taxon>Dikarya</taxon>
        <taxon>Basidiomycota</taxon>
        <taxon>Agaricomycotina</taxon>
        <taxon>Agaricomycetes</taxon>
        <taxon>Hymenochaetales</taxon>
        <taxon>Schizoporaceae</taxon>
        <taxon>Schizopora</taxon>
    </lineage>
</organism>
<sequence>MLNTRPNTPAASPDPPKLASMHARIQRRGTTCIRTTFTSCLHSNCLFFQPYFNADSATRTSRGVANYGEAEHPPPPTSFKTSRLRLSSCTIRGKYCAREAVQLESLSRGDLLLSDAARLSVFGCMSSGVGCAATTRTRNWRRELVTGTALARD</sequence>
<keyword evidence="3" id="KW-1185">Reference proteome</keyword>
<accession>A0A0H2R837</accession>
<reference evidence="2 3" key="1">
    <citation type="submission" date="2015-04" db="EMBL/GenBank/DDBJ databases">
        <title>Complete genome sequence of Schizopora paradoxa KUC8140, a cosmopolitan wood degrader in East Asia.</title>
        <authorList>
            <consortium name="DOE Joint Genome Institute"/>
            <person name="Min B."/>
            <person name="Park H."/>
            <person name="Jang Y."/>
            <person name="Kim J.-J."/>
            <person name="Kim K.H."/>
            <person name="Pangilinan J."/>
            <person name="Lipzen A."/>
            <person name="Riley R."/>
            <person name="Grigoriev I.V."/>
            <person name="Spatafora J.W."/>
            <person name="Choi I.-G."/>
        </authorList>
    </citation>
    <scope>NUCLEOTIDE SEQUENCE [LARGE SCALE GENOMIC DNA]</scope>
    <source>
        <strain evidence="2 3">KUC8140</strain>
    </source>
</reference>
<feature type="region of interest" description="Disordered" evidence="1">
    <location>
        <begin position="1"/>
        <end position="20"/>
    </location>
</feature>
<gene>
    <name evidence="2" type="ORF">SCHPADRAFT_643864</name>
</gene>
<dbReference type="Proteomes" id="UP000053477">
    <property type="component" value="Unassembled WGS sequence"/>
</dbReference>
<evidence type="ECO:0000256" key="1">
    <source>
        <dbReference type="SAM" id="MobiDB-lite"/>
    </source>
</evidence>
<evidence type="ECO:0000313" key="2">
    <source>
        <dbReference type="EMBL" id="KLO07537.1"/>
    </source>
</evidence>
<evidence type="ECO:0000313" key="3">
    <source>
        <dbReference type="Proteomes" id="UP000053477"/>
    </source>
</evidence>
<feature type="compositionally biased region" description="Polar residues" evidence="1">
    <location>
        <begin position="1"/>
        <end position="10"/>
    </location>
</feature>
<dbReference type="InParanoid" id="A0A0H2R837"/>
<name>A0A0H2R837_9AGAM</name>
<proteinExistence type="predicted"/>